<dbReference type="GO" id="GO:0032259">
    <property type="term" value="P:methylation"/>
    <property type="evidence" value="ECO:0007669"/>
    <property type="project" value="UniProtKB-KW"/>
</dbReference>
<organism evidence="2 3">
    <name type="scientific">Bifidobacterium vespertilionis</name>
    <dbReference type="NCBI Taxonomy" id="2562524"/>
    <lineage>
        <taxon>Bacteria</taxon>
        <taxon>Bacillati</taxon>
        <taxon>Actinomycetota</taxon>
        <taxon>Actinomycetes</taxon>
        <taxon>Bifidobacteriales</taxon>
        <taxon>Bifidobacteriaceae</taxon>
        <taxon>Bifidobacterium</taxon>
    </lineage>
</organism>
<accession>A0A5J5DTW5</accession>
<evidence type="ECO:0000313" key="3">
    <source>
        <dbReference type="Proteomes" id="UP000345527"/>
    </source>
</evidence>
<dbReference type="Gene3D" id="3.40.50.150">
    <property type="entry name" value="Vaccinia Virus protein VP39"/>
    <property type="match status" value="1"/>
</dbReference>
<evidence type="ECO:0000313" key="4">
    <source>
        <dbReference type="Proteomes" id="UP000374630"/>
    </source>
</evidence>
<dbReference type="OrthoDB" id="9808480at2"/>
<evidence type="ECO:0000313" key="1">
    <source>
        <dbReference type="EMBL" id="KAA8819027.1"/>
    </source>
</evidence>
<dbReference type="SUPFAM" id="SSF53335">
    <property type="entry name" value="S-adenosyl-L-methionine-dependent methyltransferases"/>
    <property type="match status" value="1"/>
</dbReference>
<proteinExistence type="predicted"/>
<dbReference type="AlphaFoldDB" id="A0A5J5DTW5"/>
<dbReference type="GO" id="GO:0008168">
    <property type="term" value="F:methyltransferase activity"/>
    <property type="evidence" value="ECO:0007669"/>
    <property type="project" value="UniProtKB-KW"/>
</dbReference>
<name>A0A5J5DTW5_9BIFI</name>
<keyword evidence="2" id="KW-0808">Transferase</keyword>
<dbReference type="CDD" id="cd02440">
    <property type="entry name" value="AdoMet_MTases"/>
    <property type="match status" value="1"/>
</dbReference>
<dbReference type="Proteomes" id="UP000345527">
    <property type="component" value="Unassembled WGS sequence"/>
</dbReference>
<reference evidence="3 4" key="1">
    <citation type="journal article" date="2019" name="Syst. Appl. Microbiol.">
        <title>Characterization of Bifidobacterium species in feaces of the Egyptian fruit bat: Description of B. vespertilionis sp. nov. and B. rousetti sp. nov.</title>
        <authorList>
            <person name="Modesto M."/>
            <person name="Satti M."/>
            <person name="Watanabe K."/>
            <person name="Puglisi E."/>
            <person name="Morelli L."/>
            <person name="Huang C.-H."/>
            <person name="Liou J.-S."/>
            <person name="Miyashita M."/>
            <person name="Tamura T."/>
            <person name="Saito S."/>
            <person name="Mori K."/>
            <person name="Huang L."/>
            <person name="Sciavilla P."/>
            <person name="Sandri C."/>
            <person name="Spiezio C."/>
            <person name="Vitali F."/>
            <person name="Cavalieri D."/>
            <person name="Perpetuini G."/>
            <person name="Tofalo R."/>
            <person name="Bonetti A."/>
            <person name="Arita M."/>
            <person name="Mattarelli P."/>
        </authorList>
    </citation>
    <scope>NUCLEOTIDE SEQUENCE [LARGE SCALE GENOMIC DNA]</scope>
    <source>
        <strain evidence="1 4">RST16</strain>
        <strain evidence="2 3">RST8</strain>
    </source>
</reference>
<keyword evidence="2" id="KW-0489">Methyltransferase</keyword>
<keyword evidence="4" id="KW-1185">Reference proteome</keyword>
<gene>
    <name evidence="2" type="ORF">EM848_11505</name>
    <name evidence="1" type="ORF">EMO90_08720</name>
</gene>
<dbReference type="EMBL" id="RZOA01000036">
    <property type="protein sequence ID" value="KAA8821038.1"/>
    <property type="molecule type" value="Genomic_DNA"/>
</dbReference>
<dbReference type="Proteomes" id="UP000374630">
    <property type="component" value="Unassembled WGS sequence"/>
</dbReference>
<dbReference type="Pfam" id="PF13489">
    <property type="entry name" value="Methyltransf_23"/>
    <property type="match status" value="1"/>
</dbReference>
<sequence>MRTSITPRSAARSHRTHGTTMAIGWHRQSEGEHYMATPFIDHYHSNGRILDDTWRARPNIYESRLRLLHRALVDRNPGKILSIGIGSGIFETLLNKRYDITVAEAVEPSESLGAEARRKGLAVTQSTAQDYDYAGAPYDTIVYNGSSFGFIPDDEIEGVFTRNRDALSERGRLVLTDVPAESALGIILQTLQRYDVPREDFAELLSGTSFFNIDTHSYKPNWHPIPWYADLLTRIGFGELRFYQTVLANPLYQKDQVEDPIEGYTKGNYVAIVAEK</sequence>
<dbReference type="EMBL" id="RZNZ01000012">
    <property type="protein sequence ID" value="KAA8819027.1"/>
    <property type="molecule type" value="Genomic_DNA"/>
</dbReference>
<comment type="caution">
    <text evidence="2">The sequence shown here is derived from an EMBL/GenBank/DDBJ whole genome shotgun (WGS) entry which is preliminary data.</text>
</comment>
<protein>
    <submittedName>
        <fullName evidence="2">Methyltransferase domain-containing protein</fullName>
    </submittedName>
</protein>
<evidence type="ECO:0000313" key="2">
    <source>
        <dbReference type="EMBL" id="KAA8821038.1"/>
    </source>
</evidence>
<dbReference type="InterPro" id="IPR029063">
    <property type="entry name" value="SAM-dependent_MTases_sf"/>
</dbReference>